<feature type="coiled-coil region" evidence="5">
    <location>
        <begin position="1034"/>
        <end position="1061"/>
    </location>
</feature>
<dbReference type="SMART" id="SM00490">
    <property type="entry name" value="HELICc"/>
    <property type="match status" value="1"/>
</dbReference>
<dbReference type="PANTHER" id="PTHR45766">
    <property type="entry name" value="DNA ANNEALING HELICASE AND ENDONUCLEASE ZRANB3 FAMILY MEMBER"/>
    <property type="match status" value="1"/>
</dbReference>
<evidence type="ECO:0000313" key="9">
    <source>
        <dbReference type="EMBL" id="MBB5999737.1"/>
    </source>
</evidence>
<feature type="domain" description="Helicase ATP-binding" evidence="7">
    <location>
        <begin position="138"/>
        <end position="334"/>
    </location>
</feature>
<proteinExistence type="predicted"/>
<dbReference type="PROSITE" id="PS51194">
    <property type="entry name" value="HELICASE_CTER"/>
    <property type="match status" value="1"/>
</dbReference>
<dbReference type="Pfam" id="PF00271">
    <property type="entry name" value="Helicase_C"/>
    <property type="match status" value="1"/>
</dbReference>
<gene>
    <name evidence="9" type="ORF">HNR25_003488</name>
</gene>
<reference evidence="9 10" key="1">
    <citation type="submission" date="2020-08" db="EMBL/GenBank/DDBJ databases">
        <title>Sequencing the genomes of 1000 actinobacteria strains.</title>
        <authorList>
            <person name="Klenk H.-P."/>
        </authorList>
    </citation>
    <scope>NUCLEOTIDE SEQUENCE [LARGE SCALE GENOMIC DNA]</scope>
    <source>
        <strain evidence="9 10">DSM 44593</strain>
    </source>
</reference>
<dbReference type="RefSeq" id="WP_184636774.1">
    <property type="nucleotide sequence ID" value="NZ_BAABKT010000039.1"/>
</dbReference>
<dbReference type="InterPro" id="IPR014001">
    <property type="entry name" value="Helicase_ATP-bd"/>
</dbReference>
<dbReference type="InterPro" id="IPR027417">
    <property type="entry name" value="P-loop_NTPase"/>
</dbReference>
<feature type="region of interest" description="Disordered" evidence="6">
    <location>
        <begin position="803"/>
        <end position="832"/>
    </location>
</feature>
<keyword evidence="3 9" id="KW-0347">Helicase</keyword>
<dbReference type="AlphaFoldDB" id="A0A841E722"/>
<comment type="caution">
    <text evidence="9">The sequence shown here is derived from an EMBL/GenBank/DDBJ whole genome shotgun (WGS) entry which is preliminary data.</text>
</comment>
<organism evidence="9 10">
    <name type="scientific">Streptomonospora salina</name>
    <dbReference type="NCBI Taxonomy" id="104205"/>
    <lineage>
        <taxon>Bacteria</taxon>
        <taxon>Bacillati</taxon>
        <taxon>Actinomycetota</taxon>
        <taxon>Actinomycetes</taxon>
        <taxon>Streptosporangiales</taxon>
        <taxon>Nocardiopsidaceae</taxon>
        <taxon>Streptomonospora</taxon>
    </lineage>
</organism>
<sequence length="1096" mass="121089">MPETTASPETPHVEIPETESLVAVRGQKWVVSGVDPVPPEPGAPPPPGGTVVTLQSVEDGRYGETLDVVWEIEPGRQILPSGSLPEVSPAHYDPPERLAAFLDSVRWSAVTSADVRTLQAPFRSGVAIEDYQLEPVARAVAAPRVNLLLADDVGLGKTVEAGLVAQELLLRHRSRRIMIVCPAGLTAKWKDEMFEKFGLDFTIIDSERCAQVRKDLGSAANPFKVYPQTIVSLPWLRGAKAQRLLDEVLPAGSEGTGYDSTGAAHERAFDLLILDEAHHVAPAAPKQVYAVDSQQTKLVRRLAPHFTHRLFLSATPHNGYQASFTALLEILDDQRFARGVSADRGAVKDTVVRRLKRDITDADGNPRFAERDARAIPVAYPDSEREIHGLLTRFARARRDKLTTKGGRKATDLVTLLLKKRLFSSPAALAHTVQVYLETLRSRGRGPAELADDALDEDAPEWLDEFFDDVAAYGDEELAQAEDDALEGTRPLQPDADDDEESLLVRMRDWALAHEAQPDAKATQLIEYLTAVCKPDEHWTDERVVVFTEYRDTLDWLRGLLHQQGLGGDRVEVLHGGMDTDERERLRLAFQKDPAQHPVRILLATDAASEGIDLQRHCHRLVNYDIPFNPNKLEQRIGRIDRYGQTMTPEVRHFVGTGWEGAVDSYEADLEFLSRVATKVAAMEEDLGSVNAVLSDAVQRRMLGQNASVDVAAAGQGRPTLPAESDVGGQVRKLRADLDKTVDQLGLRPERIKRVVDTALELARQQPLRQHTDEKHLAEGLYDVPALTGSWVRATAGLTEKLAGAGAGAGSGSGTGDGGGGGRKAKLPEPRRLPVTFDQETARDRDDVVLAHLNHPLVAMSTRLLRAAVSNDRVGLDRVTAVVSDDPELEDVLVGAYSRFVLVGADGVRLHEEVLEAGGWAPAEGRFRRLENLGTLRGILDRALTGGRPLPEPVWHRIAQRWPRIGDGLRNAVERRKQTRQESLRKGLEQREQAERDRITAVIDHFAASLRDALAEGSGDAEDALFSTADVRETNQTREEREQYRKDRANWERRLAGLDAERDRELDAIAARYSRQEPHSFPVAVVFVVPQREAIR</sequence>
<keyword evidence="4" id="KW-0067">ATP-binding</keyword>
<evidence type="ECO:0000259" key="8">
    <source>
        <dbReference type="PROSITE" id="PS51194"/>
    </source>
</evidence>
<dbReference type="PROSITE" id="PS51192">
    <property type="entry name" value="HELICASE_ATP_BIND_1"/>
    <property type="match status" value="1"/>
</dbReference>
<accession>A0A841E722</accession>
<dbReference type="Proteomes" id="UP000578077">
    <property type="component" value="Unassembled WGS sequence"/>
</dbReference>
<dbReference type="InterPro" id="IPR049730">
    <property type="entry name" value="SNF2/RAD54-like_C"/>
</dbReference>
<evidence type="ECO:0000259" key="7">
    <source>
        <dbReference type="PROSITE" id="PS51192"/>
    </source>
</evidence>
<dbReference type="CDD" id="cd18793">
    <property type="entry name" value="SF2_C_SNF"/>
    <property type="match status" value="1"/>
</dbReference>
<evidence type="ECO:0000256" key="1">
    <source>
        <dbReference type="ARBA" id="ARBA00022741"/>
    </source>
</evidence>
<dbReference type="InterPro" id="IPR000330">
    <property type="entry name" value="SNF2_N"/>
</dbReference>
<dbReference type="GO" id="GO:0005524">
    <property type="term" value="F:ATP binding"/>
    <property type="evidence" value="ECO:0007669"/>
    <property type="project" value="UniProtKB-KW"/>
</dbReference>
<dbReference type="GO" id="GO:0016787">
    <property type="term" value="F:hydrolase activity"/>
    <property type="evidence" value="ECO:0007669"/>
    <property type="project" value="UniProtKB-KW"/>
</dbReference>
<evidence type="ECO:0000256" key="4">
    <source>
        <dbReference type="ARBA" id="ARBA00022840"/>
    </source>
</evidence>
<dbReference type="InterPro" id="IPR038718">
    <property type="entry name" value="SNF2-like_sf"/>
</dbReference>
<evidence type="ECO:0000313" key="10">
    <source>
        <dbReference type="Proteomes" id="UP000578077"/>
    </source>
</evidence>
<dbReference type="EMBL" id="JACHLY010000001">
    <property type="protein sequence ID" value="MBB5999737.1"/>
    <property type="molecule type" value="Genomic_DNA"/>
</dbReference>
<evidence type="ECO:0000256" key="5">
    <source>
        <dbReference type="SAM" id="Coils"/>
    </source>
</evidence>
<feature type="compositionally biased region" description="Gly residues" evidence="6">
    <location>
        <begin position="805"/>
        <end position="822"/>
    </location>
</feature>
<dbReference type="InterPro" id="IPR001650">
    <property type="entry name" value="Helicase_C-like"/>
</dbReference>
<keyword evidence="10" id="KW-1185">Reference proteome</keyword>
<dbReference type="Pfam" id="PF00176">
    <property type="entry name" value="SNF2-rel_dom"/>
    <property type="match status" value="1"/>
</dbReference>
<name>A0A841E722_9ACTN</name>
<feature type="domain" description="Helicase C-terminal" evidence="8">
    <location>
        <begin position="524"/>
        <end position="698"/>
    </location>
</feature>
<dbReference type="SUPFAM" id="SSF52540">
    <property type="entry name" value="P-loop containing nucleoside triphosphate hydrolases"/>
    <property type="match status" value="2"/>
</dbReference>
<dbReference type="Gene3D" id="3.40.50.10810">
    <property type="entry name" value="Tandem AAA-ATPase domain"/>
    <property type="match status" value="1"/>
</dbReference>
<evidence type="ECO:0000256" key="6">
    <source>
        <dbReference type="SAM" id="MobiDB-lite"/>
    </source>
</evidence>
<keyword evidence="1" id="KW-0547">Nucleotide-binding</keyword>
<dbReference type="Gene3D" id="3.40.50.300">
    <property type="entry name" value="P-loop containing nucleotide triphosphate hydrolases"/>
    <property type="match status" value="1"/>
</dbReference>
<dbReference type="InterPro" id="IPR057342">
    <property type="entry name" value="DEXDc_RapA"/>
</dbReference>
<evidence type="ECO:0000256" key="3">
    <source>
        <dbReference type="ARBA" id="ARBA00022806"/>
    </source>
</evidence>
<dbReference type="SMART" id="SM00487">
    <property type="entry name" value="DEXDc"/>
    <property type="match status" value="1"/>
</dbReference>
<dbReference type="PANTHER" id="PTHR45766:SF6">
    <property type="entry name" value="SWI_SNF-RELATED MATRIX-ASSOCIATED ACTIN-DEPENDENT REGULATOR OF CHROMATIN SUBFAMILY A-LIKE PROTEIN 1"/>
    <property type="match status" value="1"/>
</dbReference>
<protein>
    <submittedName>
        <fullName evidence="9">Superfamily II DNA or RNA helicase</fullName>
    </submittedName>
</protein>
<dbReference type="CDD" id="cd18011">
    <property type="entry name" value="DEXDc_RapA"/>
    <property type="match status" value="1"/>
</dbReference>
<dbReference type="NCBIfam" id="NF038317">
    <property type="entry name" value="DISARM_DrmD"/>
    <property type="match status" value="1"/>
</dbReference>
<keyword evidence="2" id="KW-0378">Hydrolase</keyword>
<dbReference type="GO" id="GO:0004386">
    <property type="term" value="F:helicase activity"/>
    <property type="evidence" value="ECO:0007669"/>
    <property type="project" value="UniProtKB-KW"/>
</dbReference>
<evidence type="ECO:0000256" key="2">
    <source>
        <dbReference type="ARBA" id="ARBA00022801"/>
    </source>
</evidence>
<keyword evidence="5" id="KW-0175">Coiled coil</keyword>